<evidence type="ECO:0000313" key="5">
    <source>
        <dbReference type="Proteomes" id="UP001150217"/>
    </source>
</evidence>
<evidence type="ECO:0000256" key="3">
    <source>
        <dbReference type="SAM" id="SignalP"/>
    </source>
</evidence>
<keyword evidence="2" id="KW-1133">Transmembrane helix</keyword>
<gene>
    <name evidence="4" type="ORF">C8R41DRAFT_851408</name>
</gene>
<dbReference type="Proteomes" id="UP001150217">
    <property type="component" value="Unassembled WGS sequence"/>
</dbReference>
<keyword evidence="5" id="KW-1185">Reference proteome</keyword>
<evidence type="ECO:0000256" key="2">
    <source>
        <dbReference type="SAM" id="Phobius"/>
    </source>
</evidence>
<dbReference type="EMBL" id="JANVFT010000089">
    <property type="protein sequence ID" value="KAJ4470999.1"/>
    <property type="molecule type" value="Genomic_DNA"/>
</dbReference>
<organism evidence="4 5">
    <name type="scientific">Lentinula lateritia</name>
    <dbReference type="NCBI Taxonomy" id="40482"/>
    <lineage>
        <taxon>Eukaryota</taxon>
        <taxon>Fungi</taxon>
        <taxon>Dikarya</taxon>
        <taxon>Basidiomycota</taxon>
        <taxon>Agaricomycotina</taxon>
        <taxon>Agaricomycetes</taxon>
        <taxon>Agaricomycetidae</taxon>
        <taxon>Agaricales</taxon>
        <taxon>Marasmiineae</taxon>
        <taxon>Omphalotaceae</taxon>
        <taxon>Lentinula</taxon>
    </lineage>
</organism>
<feature type="chain" id="PRO_5045552449" evidence="3">
    <location>
        <begin position="23"/>
        <end position="406"/>
    </location>
</feature>
<protein>
    <submittedName>
        <fullName evidence="4">Uncharacterized protein</fullName>
    </submittedName>
</protein>
<feature type="signal peptide" evidence="3">
    <location>
        <begin position="1"/>
        <end position="22"/>
    </location>
</feature>
<keyword evidence="2" id="KW-0812">Transmembrane</keyword>
<keyword evidence="2" id="KW-0472">Membrane</keyword>
<keyword evidence="3" id="KW-0732">Signal</keyword>
<accession>A0ABQ8V2N3</accession>
<proteinExistence type="predicted"/>
<comment type="caution">
    <text evidence="4">The sequence shown here is derived from an EMBL/GenBank/DDBJ whole genome shotgun (WGS) entry which is preliminary data.</text>
</comment>
<feature type="transmembrane region" description="Helical" evidence="2">
    <location>
        <begin position="165"/>
        <end position="188"/>
    </location>
</feature>
<feature type="compositionally biased region" description="Polar residues" evidence="1">
    <location>
        <begin position="277"/>
        <end position="294"/>
    </location>
</feature>
<feature type="region of interest" description="Disordered" evidence="1">
    <location>
        <begin position="270"/>
        <end position="316"/>
    </location>
</feature>
<evidence type="ECO:0000313" key="4">
    <source>
        <dbReference type="EMBL" id="KAJ4470999.1"/>
    </source>
</evidence>
<name>A0ABQ8V2N3_9AGAR</name>
<sequence>MYHHSSLFTLILILLTAPLSQCIQFSHITPSAGNNNSSAPSSSSLMLNWTREPYDPPFWAVNAIFTVNGKLSASNGLGFEFIVVPHSPENSGTIQIPVQATANITVLTFTFTLPQHSKFSGKIFGQPFTFNVVTEGSSMPNISTGILPPMVQNMLTPTPTTTHKVATIIGAVIGLMVFLCIILALFILRRRRHRRRARIDAETFLRKHNALYRPTSLPPTLITFDEECHHVEESVGHSSTAWSEGGSEKEPLYGYPNDYLGHATTHISPSLFRKPDTVSTPTPRARSLNNSISSRTEKLGNDSTSESVPSIALPIPQNSLAPNRTLLYLQSPHSPSPSYLFLPQSDQGYSIEQSLAQLRGRMKLLLKQLDSESLESGRDSTEIGDEAEMIQIKLEMGRLQRILDSR</sequence>
<evidence type="ECO:0000256" key="1">
    <source>
        <dbReference type="SAM" id="MobiDB-lite"/>
    </source>
</evidence>
<reference evidence="4" key="1">
    <citation type="submission" date="2022-08" db="EMBL/GenBank/DDBJ databases">
        <title>A Global Phylogenomic Analysis of the Shiitake Genus Lentinula.</title>
        <authorList>
            <consortium name="DOE Joint Genome Institute"/>
            <person name="Sierra-Patev S."/>
            <person name="Min B."/>
            <person name="Naranjo-Ortiz M."/>
            <person name="Looney B."/>
            <person name="Konkel Z."/>
            <person name="Slot J.C."/>
            <person name="Sakamoto Y."/>
            <person name="Steenwyk J.L."/>
            <person name="Rokas A."/>
            <person name="Carro J."/>
            <person name="Camarero S."/>
            <person name="Ferreira P."/>
            <person name="Molpeceres G."/>
            <person name="Ruiz-Duenas F.J."/>
            <person name="Serrano A."/>
            <person name="Henrissat B."/>
            <person name="Drula E."/>
            <person name="Hughes K.W."/>
            <person name="Mata J.L."/>
            <person name="Ishikawa N.K."/>
            <person name="Vargas-Isla R."/>
            <person name="Ushijima S."/>
            <person name="Smith C.A."/>
            <person name="Ahrendt S."/>
            <person name="Andreopoulos W."/>
            <person name="He G."/>
            <person name="Labutti K."/>
            <person name="Lipzen A."/>
            <person name="Ng V."/>
            <person name="Riley R."/>
            <person name="Sandor L."/>
            <person name="Barry K."/>
            <person name="Martinez A.T."/>
            <person name="Xiao Y."/>
            <person name="Gibbons J.G."/>
            <person name="Terashima K."/>
            <person name="Grigoriev I.V."/>
            <person name="Hibbett D.S."/>
        </authorList>
    </citation>
    <scope>NUCLEOTIDE SEQUENCE</scope>
    <source>
        <strain evidence="4">RHP3577 ss4</strain>
    </source>
</reference>